<keyword evidence="4 7" id="KW-0812">Transmembrane</keyword>
<keyword evidence="10" id="KW-1185">Reference proteome</keyword>
<feature type="transmembrane region" description="Helical" evidence="7">
    <location>
        <begin position="112"/>
        <end position="145"/>
    </location>
</feature>
<protein>
    <submittedName>
        <fullName evidence="9">Putative Mg2+ transporter-C (MgtC) family protein</fullName>
    </submittedName>
</protein>
<reference evidence="9 10" key="1">
    <citation type="submission" date="2016-10" db="EMBL/GenBank/DDBJ databases">
        <authorList>
            <person name="de Groot N.N."/>
        </authorList>
    </citation>
    <scope>NUCLEOTIDE SEQUENCE [LARGE SCALE GENOMIC DNA]</scope>
    <source>
        <strain evidence="9 10">DSM 23995</strain>
    </source>
</reference>
<organism evidence="9 10">
    <name type="scientific">Alteribacillus iranensis</name>
    <dbReference type="NCBI Taxonomy" id="930128"/>
    <lineage>
        <taxon>Bacteria</taxon>
        <taxon>Bacillati</taxon>
        <taxon>Bacillota</taxon>
        <taxon>Bacilli</taxon>
        <taxon>Bacillales</taxon>
        <taxon>Bacillaceae</taxon>
        <taxon>Alteribacillus</taxon>
    </lineage>
</organism>
<comment type="subcellular location">
    <subcellularLocation>
        <location evidence="1">Cell membrane</location>
        <topology evidence="1">Multi-pass membrane protein</topology>
    </subcellularLocation>
</comment>
<name>A0A1I2F843_9BACI</name>
<dbReference type="PANTHER" id="PTHR33778">
    <property type="entry name" value="PROTEIN MGTC"/>
    <property type="match status" value="1"/>
</dbReference>
<dbReference type="STRING" id="930128.SAMN05192532_10978"/>
<dbReference type="RefSeq" id="WP_091663777.1">
    <property type="nucleotide sequence ID" value="NZ_FONT01000009.1"/>
</dbReference>
<keyword evidence="5 7" id="KW-1133">Transmembrane helix</keyword>
<dbReference type="InterPro" id="IPR003416">
    <property type="entry name" value="MgtC/SapB/SrpB/YhiD_fam"/>
</dbReference>
<feature type="transmembrane region" description="Helical" evidence="7">
    <location>
        <begin position="45"/>
        <end position="62"/>
    </location>
</feature>
<feature type="domain" description="MgtC/SapB/SrpB/YhiD N-terminal" evidence="8">
    <location>
        <begin position="20"/>
        <end position="151"/>
    </location>
</feature>
<dbReference type="GO" id="GO:0005886">
    <property type="term" value="C:plasma membrane"/>
    <property type="evidence" value="ECO:0007669"/>
    <property type="project" value="UniProtKB-SubCell"/>
</dbReference>
<feature type="transmembrane region" description="Helical" evidence="7">
    <location>
        <begin position="82"/>
        <end position="100"/>
    </location>
</feature>
<evidence type="ECO:0000256" key="6">
    <source>
        <dbReference type="ARBA" id="ARBA00023136"/>
    </source>
</evidence>
<evidence type="ECO:0000256" key="3">
    <source>
        <dbReference type="ARBA" id="ARBA00022475"/>
    </source>
</evidence>
<evidence type="ECO:0000256" key="4">
    <source>
        <dbReference type="ARBA" id="ARBA00022692"/>
    </source>
</evidence>
<dbReference type="Proteomes" id="UP000199516">
    <property type="component" value="Unassembled WGS sequence"/>
</dbReference>
<accession>A0A1I2F843</accession>
<proteinExistence type="inferred from homology"/>
<evidence type="ECO:0000256" key="7">
    <source>
        <dbReference type="SAM" id="Phobius"/>
    </source>
</evidence>
<dbReference type="AlphaFoldDB" id="A0A1I2F843"/>
<dbReference type="OrthoDB" id="9811198at2"/>
<dbReference type="PANTHER" id="PTHR33778:SF1">
    <property type="entry name" value="MAGNESIUM TRANSPORTER YHID-RELATED"/>
    <property type="match status" value="1"/>
</dbReference>
<evidence type="ECO:0000256" key="1">
    <source>
        <dbReference type="ARBA" id="ARBA00004651"/>
    </source>
</evidence>
<dbReference type="InterPro" id="IPR049177">
    <property type="entry name" value="MgtC_SapB_SrpB_YhiD_N"/>
</dbReference>
<evidence type="ECO:0000313" key="10">
    <source>
        <dbReference type="Proteomes" id="UP000199516"/>
    </source>
</evidence>
<dbReference type="Pfam" id="PF02308">
    <property type="entry name" value="MgtC"/>
    <property type="match status" value="1"/>
</dbReference>
<sequence>MEWEISAWLNDESYTILTRILLAAFLAGIIGIEREYKRHPAGFRTHMLVGVGACLAMLMALFGFQDYLYANEDFVRYDPSRLASYVISGVGFLGAGTIIVQGVSIKGLTTAASIWVVAAIGLAAGAGMYFAAVITTIIVLLSLFFLNNVDRFFKNDLPEKIEITVDKRSITLAYLLDILEDNGMQIQKVRAATELDDGKQVFYVIFFKAPKTLDQTSFYDNLLKTKGVVNLEMDLTRE</sequence>
<evidence type="ECO:0000256" key="2">
    <source>
        <dbReference type="ARBA" id="ARBA00009298"/>
    </source>
</evidence>
<keyword evidence="6 7" id="KW-0472">Membrane</keyword>
<comment type="similarity">
    <text evidence="2">Belongs to the MgtC/SapB family.</text>
</comment>
<keyword evidence="3" id="KW-1003">Cell membrane</keyword>
<evidence type="ECO:0000313" key="9">
    <source>
        <dbReference type="EMBL" id="SFF01193.1"/>
    </source>
</evidence>
<evidence type="ECO:0000256" key="5">
    <source>
        <dbReference type="ARBA" id="ARBA00022989"/>
    </source>
</evidence>
<evidence type="ECO:0000259" key="8">
    <source>
        <dbReference type="Pfam" id="PF02308"/>
    </source>
</evidence>
<dbReference type="PRINTS" id="PR01837">
    <property type="entry name" value="MGTCSAPBPROT"/>
</dbReference>
<dbReference type="EMBL" id="FONT01000009">
    <property type="protein sequence ID" value="SFF01193.1"/>
    <property type="molecule type" value="Genomic_DNA"/>
</dbReference>
<feature type="transmembrane region" description="Helical" evidence="7">
    <location>
        <begin position="16"/>
        <end position="33"/>
    </location>
</feature>
<gene>
    <name evidence="9" type="ORF">SAMN05192532_10978</name>
</gene>